<keyword evidence="10" id="KW-1185">Reference proteome</keyword>
<feature type="transmembrane region" description="Helical" evidence="6">
    <location>
        <begin position="376"/>
        <end position="403"/>
    </location>
</feature>
<protein>
    <recommendedName>
        <fullName evidence="11">G-protein coupled receptors family 1 profile domain-containing protein</fullName>
    </recommendedName>
</protein>
<dbReference type="PANTHER" id="PTHR23112">
    <property type="entry name" value="G PROTEIN-COUPLED RECEPTOR 157-RELATED"/>
    <property type="match status" value="1"/>
</dbReference>
<dbReference type="EMBL" id="JAEUBD010001266">
    <property type="protein sequence ID" value="KAH3662787.1"/>
    <property type="molecule type" value="Genomic_DNA"/>
</dbReference>
<feature type="region of interest" description="Disordered" evidence="5">
    <location>
        <begin position="524"/>
        <end position="555"/>
    </location>
</feature>
<evidence type="ECO:0000256" key="1">
    <source>
        <dbReference type="ARBA" id="ARBA00004141"/>
    </source>
</evidence>
<evidence type="ECO:0000256" key="6">
    <source>
        <dbReference type="SAM" id="Phobius"/>
    </source>
</evidence>
<evidence type="ECO:0000256" key="5">
    <source>
        <dbReference type="SAM" id="MobiDB-lite"/>
    </source>
</evidence>
<evidence type="ECO:0000256" key="2">
    <source>
        <dbReference type="ARBA" id="ARBA00022692"/>
    </source>
</evidence>
<proteinExistence type="predicted"/>
<evidence type="ECO:0000259" key="8">
    <source>
        <dbReference type="Pfam" id="PF11970"/>
    </source>
</evidence>
<dbReference type="Gene3D" id="1.20.1070.10">
    <property type="entry name" value="Rhodopsin 7-helix transmembrane proteins"/>
    <property type="match status" value="1"/>
</dbReference>
<feature type="compositionally biased region" description="Basic and acidic residues" evidence="5">
    <location>
        <begin position="528"/>
        <end position="544"/>
    </location>
</feature>
<evidence type="ECO:0008006" key="11">
    <source>
        <dbReference type="Google" id="ProtNLM"/>
    </source>
</evidence>
<feature type="transmembrane region" description="Helical" evidence="6">
    <location>
        <begin position="109"/>
        <end position="137"/>
    </location>
</feature>
<evidence type="ECO:0000256" key="4">
    <source>
        <dbReference type="ARBA" id="ARBA00023136"/>
    </source>
</evidence>
<feature type="domain" description="Glucose receptor Git3-like N-terminal" evidence="7">
    <location>
        <begin position="35"/>
        <end position="227"/>
    </location>
</feature>
<dbReference type="InterPro" id="IPR022596">
    <property type="entry name" value="GPR1/2/3_C"/>
</dbReference>
<dbReference type="GO" id="GO:0005886">
    <property type="term" value="C:plasma membrane"/>
    <property type="evidence" value="ECO:0007669"/>
    <property type="project" value="TreeGrafter"/>
</dbReference>
<dbReference type="AlphaFoldDB" id="A0A9P8P0W0"/>
<evidence type="ECO:0000313" key="9">
    <source>
        <dbReference type="EMBL" id="KAH3662787.1"/>
    </source>
</evidence>
<name>A0A9P8P0W0_9ASCO</name>
<gene>
    <name evidence="9" type="ORF">OGATHE_004363</name>
</gene>
<feature type="transmembrane region" description="Helical" evidence="6">
    <location>
        <begin position="195"/>
        <end position="221"/>
    </location>
</feature>
<feature type="domain" description="G protein-coupled receptor GPR1/2/3 C-terminal" evidence="8">
    <location>
        <begin position="337"/>
        <end position="408"/>
    </location>
</feature>
<keyword evidence="4 6" id="KW-0472">Membrane</keyword>
<feature type="transmembrane region" description="Helical" evidence="6">
    <location>
        <begin position="70"/>
        <end position="89"/>
    </location>
</feature>
<feature type="transmembrane region" description="Helical" evidence="6">
    <location>
        <begin position="34"/>
        <end position="58"/>
    </location>
</feature>
<dbReference type="PANTHER" id="PTHR23112:SF37">
    <property type="entry name" value="G PROTEIN-COUPLED RECEPTOR GPR1"/>
    <property type="match status" value="1"/>
</dbReference>
<feature type="region of interest" description="Disordered" evidence="5">
    <location>
        <begin position="447"/>
        <end position="481"/>
    </location>
</feature>
<dbReference type="GO" id="GO:0007189">
    <property type="term" value="P:adenylate cyclase-activating G protein-coupled receptor signaling pathway"/>
    <property type="evidence" value="ECO:0007669"/>
    <property type="project" value="TreeGrafter"/>
</dbReference>
<evidence type="ECO:0000259" key="7">
    <source>
        <dbReference type="Pfam" id="PF11710"/>
    </source>
</evidence>
<reference evidence="9" key="2">
    <citation type="submission" date="2021-01" db="EMBL/GenBank/DDBJ databases">
        <authorList>
            <person name="Schikora-Tamarit M.A."/>
        </authorList>
    </citation>
    <scope>NUCLEOTIDE SEQUENCE</scope>
    <source>
        <strain evidence="9">NCAIM Y.01608</strain>
    </source>
</reference>
<keyword evidence="3 6" id="KW-1133">Transmembrane helix</keyword>
<comment type="subcellular location">
    <subcellularLocation>
        <location evidence="1">Membrane</location>
        <topology evidence="1">Multi-pass membrane protein</topology>
    </subcellularLocation>
</comment>
<dbReference type="Pfam" id="PF11970">
    <property type="entry name" value="GPR_Gpa2_C"/>
    <property type="match status" value="1"/>
</dbReference>
<feature type="compositionally biased region" description="Low complexity" evidence="5">
    <location>
        <begin position="545"/>
        <end position="555"/>
    </location>
</feature>
<organism evidence="9 10">
    <name type="scientific">Ogataea polymorpha</name>
    <dbReference type="NCBI Taxonomy" id="460523"/>
    <lineage>
        <taxon>Eukaryota</taxon>
        <taxon>Fungi</taxon>
        <taxon>Dikarya</taxon>
        <taxon>Ascomycota</taxon>
        <taxon>Saccharomycotina</taxon>
        <taxon>Pichiomycetes</taxon>
        <taxon>Pichiales</taxon>
        <taxon>Pichiaceae</taxon>
        <taxon>Ogataea</taxon>
    </lineage>
</organism>
<evidence type="ECO:0000256" key="3">
    <source>
        <dbReference type="ARBA" id="ARBA00022989"/>
    </source>
</evidence>
<dbReference type="Proteomes" id="UP000788993">
    <property type="component" value="Unassembled WGS sequence"/>
</dbReference>
<feature type="transmembrane region" description="Helical" evidence="6">
    <location>
        <begin position="157"/>
        <end position="175"/>
    </location>
</feature>
<evidence type="ECO:0000313" key="10">
    <source>
        <dbReference type="Proteomes" id="UP000788993"/>
    </source>
</evidence>
<comment type="caution">
    <text evidence="9">The sequence shown here is derived from an EMBL/GenBank/DDBJ whole genome shotgun (WGS) entry which is preliminary data.</text>
</comment>
<dbReference type="SUPFAM" id="SSF81321">
    <property type="entry name" value="Family A G protein-coupled receptor-like"/>
    <property type="match status" value="1"/>
</dbReference>
<dbReference type="InterPro" id="IPR023041">
    <property type="entry name" value="Glucose_rcpt_Git3-like_N"/>
</dbReference>
<dbReference type="Pfam" id="PF11710">
    <property type="entry name" value="Git3"/>
    <property type="match status" value="1"/>
</dbReference>
<feature type="transmembrane region" description="Helical" evidence="6">
    <location>
        <begin position="347"/>
        <end position="364"/>
    </location>
</feature>
<reference evidence="9" key="1">
    <citation type="journal article" date="2021" name="Open Biol.">
        <title>Shared evolutionary footprints suggest mitochondrial oxidative damage underlies multiple complex I losses in fungi.</title>
        <authorList>
            <person name="Schikora-Tamarit M.A."/>
            <person name="Marcet-Houben M."/>
            <person name="Nosek J."/>
            <person name="Gabaldon T."/>
        </authorList>
    </citation>
    <scope>NUCLEOTIDE SEQUENCE</scope>
    <source>
        <strain evidence="9">NCAIM Y.01608</strain>
    </source>
</reference>
<accession>A0A9P8P0W0</accession>
<feature type="compositionally biased region" description="Basic and acidic residues" evidence="5">
    <location>
        <begin position="454"/>
        <end position="467"/>
    </location>
</feature>
<sequence>MDLSRLLPDSGHLSCLFEREEVGQETYTPGQRHLIRICSISSSSTSIVCGLVAFYTLGMIHPRKRMFRHILIAILIAFDFLKAIMLLVYPAISENTNEGSVQNIKFLNAIGWLTCFSIEGADLIIVCFAVHIALLIFRPAVAQHSNGEGGLHTVRKYVYTLTFLIPVILSSLTFAGHESYVDQVSWSYMEPLSAVWYLTWIIRYCIAVLIATIYVSVYFYVMRQYRAVSSKMDFVSSQKRGLVSEVLGDSVMYKVGQLLLMLVFPDVQISAKLHGKDLNTDTDIENMDNLRHHDPELADYCPPQSPQSPNPDRSRHEVGLDIQQLLHEEAMERLRIRQLQIMRQMKVIFIYPVSYILLWLWPFVAQCYQLQRGRRAYYHLWVFCISSFFQAFNCTIDTLVFLFREHPWDLRASKVDPYAEHNYGWLRRKLCFFPGYQLGSATIRDANKTSTPNVEHHGSELDIHASDSRSSSIVDPKENSHNNTVSMADFLNSSVPKSSQVTANPSTRRSSKFSWRAFSHIGSLTESNHSDDHKDAHKEPDFRKGSVTSGKTTSTDDNVEMDLIYFLKEGRP</sequence>
<keyword evidence="2 6" id="KW-0812">Transmembrane</keyword>
<dbReference type="GO" id="GO:0004930">
    <property type="term" value="F:G protein-coupled receptor activity"/>
    <property type="evidence" value="ECO:0007669"/>
    <property type="project" value="TreeGrafter"/>
</dbReference>